<reference evidence="1 2" key="1">
    <citation type="submission" date="2018-09" db="EMBL/GenBank/DDBJ databases">
        <title>Genome sequencing of Nocardioides immobilis CCTCC AB 2017083 for comparison to Nocardioides silvaticus.</title>
        <authorList>
            <person name="Li C."/>
            <person name="Wang G."/>
        </authorList>
    </citation>
    <scope>NUCLEOTIDE SEQUENCE [LARGE SCALE GENOMIC DNA]</scope>
    <source>
        <strain evidence="1 2">CCTCC AB 2017083</strain>
    </source>
</reference>
<dbReference type="Gene3D" id="1.10.510.10">
    <property type="entry name" value="Transferase(Phosphotransferase) domain 1"/>
    <property type="match status" value="1"/>
</dbReference>
<proteinExistence type="predicted"/>
<evidence type="ECO:0000313" key="1">
    <source>
        <dbReference type="EMBL" id="RHW27739.1"/>
    </source>
</evidence>
<dbReference type="AlphaFoldDB" id="A0A417Y521"/>
<keyword evidence="2" id="KW-1185">Reference proteome</keyword>
<comment type="caution">
    <text evidence="1">The sequence shown here is derived from an EMBL/GenBank/DDBJ whole genome shotgun (WGS) entry which is preliminary data.</text>
</comment>
<sequence length="488" mass="45651">MLAVGRALLTELARLHETGGVSGVIGPATVLVDDAGAVLLVDGPLDQAYASPEVLTGQPPTARSDLYSAAALLAHLFRGEATLPPRVDDLDPGLGWLLGPVLTADPAVRPGSAAGMVTALDQLAEQRHGPDWRRAAGLIGVAGAAGAVPVVVLATGGTATAAGVVAGAGGAAGLAGAAGVAGAAGTAGGFGGVVAGGAAASGAAAGGAGAGAGGAAGGAVSLAGTGAGGQVAAAGGTSVTGVTGAGQGVVGGGGGAQAAGHSSHVVGGGISKGLAVKVGAAVAAGGVGVAGAAAAVVLLTGGETKQVEVPATANIYLIGAGDDIEAQLSDPGTKPVSLDVDGAGTVAFPSVDGDVGACSGCEPESPDGGNLSFGSTAITGFNGIAGVTFADRTLFVVGVFVGDDQPSQPADAVVDLSGADDEVTQEPDLGEPFFVGDGETGDGEAQEIVVPDGAKTLYLGFADAFGFVGTPGAYGDNEGSVDIEVTID</sequence>
<protein>
    <recommendedName>
        <fullName evidence="3">Protein kinase domain-containing protein</fullName>
    </recommendedName>
</protein>
<name>A0A417Y521_9ACTN</name>
<organism evidence="1 2">
    <name type="scientific">Nocardioides immobilis</name>
    <dbReference type="NCBI Taxonomy" id="2049295"/>
    <lineage>
        <taxon>Bacteria</taxon>
        <taxon>Bacillati</taxon>
        <taxon>Actinomycetota</taxon>
        <taxon>Actinomycetes</taxon>
        <taxon>Propionibacteriales</taxon>
        <taxon>Nocardioidaceae</taxon>
        <taxon>Nocardioides</taxon>
    </lineage>
</organism>
<evidence type="ECO:0000313" key="2">
    <source>
        <dbReference type="Proteomes" id="UP000283644"/>
    </source>
</evidence>
<dbReference type="InterPro" id="IPR011009">
    <property type="entry name" value="Kinase-like_dom_sf"/>
</dbReference>
<gene>
    <name evidence="1" type="ORF">D0Z08_08775</name>
</gene>
<dbReference type="SUPFAM" id="SSF56112">
    <property type="entry name" value="Protein kinase-like (PK-like)"/>
    <property type="match status" value="1"/>
</dbReference>
<dbReference type="Proteomes" id="UP000283644">
    <property type="component" value="Unassembled WGS sequence"/>
</dbReference>
<dbReference type="EMBL" id="QXGH01000012">
    <property type="protein sequence ID" value="RHW27739.1"/>
    <property type="molecule type" value="Genomic_DNA"/>
</dbReference>
<evidence type="ECO:0008006" key="3">
    <source>
        <dbReference type="Google" id="ProtNLM"/>
    </source>
</evidence>
<accession>A0A417Y521</accession>